<protein>
    <submittedName>
        <fullName evidence="3">Uncharacterized protein LOC106078768</fullName>
    </submittedName>
</protein>
<dbReference type="GeneID" id="106078768"/>
<keyword evidence="1" id="KW-0472">Membrane</keyword>
<name>A0A9U8ENI7_BIOGL</name>
<evidence type="ECO:0000313" key="3">
    <source>
        <dbReference type="RefSeq" id="XP_013095230.2"/>
    </source>
</evidence>
<reference evidence="3" key="1">
    <citation type="submission" date="2025-08" db="UniProtKB">
        <authorList>
            <consortium name="RefSeq"/>
        </authorList>
    </citation>
    <scope>IDENTIFICATION</scope>
</reference>
<dbReference type="RefSeq" id="XP_013095230.2">
    <property type="nucleotide sequence ID" value="XM_013239776.2"/>
</dbReference>
<organism evidence="2 3">
    <name type="scientific">Biomphalaria glabrata</name>
    <name type="common">Bloodfluke planorb</name>
    <name type="synonym">Freshwater snail</name>
    <dbReference type="NCBI Taxonomy" id="6526"/>
    <lineage>
        <taxon>Eukaryota</taxon>
        <taxon>Metazoa</taxon>
        <taxon>Spiralia</taxon>
        <taxon>Lophotrochozoa</taxon>
        <taxon>Mollusca</taxon>
        <taxon>Gastropoda</taxon>
        <taxon>Heterobranchia</taxon>
        <taxon>Euthyneura</taxon>
        <taxon>Panpulmonata</taxon>
        <taxon>Hygrophila</taxon>
        <taxon>Lymnaeoidea</taxon>
        <taxon>Planorbidae</taxon>
        <taxon>Biomphalaria</taxon>
    </lineage>
</organism>
<keyword evidence="1" id="KW-1133">Transmembrane helix</keyword>
<evidence type="ECO:0000256" key="1">
    <source>
        <dbReference type="SAM" id="Phobius"/>
    </source>
</evidence>
<dbReference type="AlphaFoldDB" id="A0A9U8ENI7"/>
<feature type="transmembrane region" description="Helical" evidence="1">
    <location>
        <begin position="20"/>
        <end position="43"/>
    </location>
</feature>
<accession>A0A9U8ENI7</accession>
<evidence type="ECO:0000313" key="2">
    <source>
        <dbReference type="Proteomes" id="UP001165740"/>
    </source>
</evidence>
<feature type="transmembrane region" description="Helical" evidence="1">
    <location>
        <begin position="63"/>
        <end position="83"/>
    </location>
</feature>
<proteinExistence type="predicted"/>
<sequence>MFCADFCCRITKCMTVIPKIIAGFSTLAGVLADAACVVFLIMIYVDYKAKLGSGFKPTPSYSFFLVAVTGIFLMVAGCIISGVKHATKVEDSEKGVIVVASGVRVRGWHLMLTRMGTRVQHPSISPNKWSSLPRPQFTPTSLQITARFRPKFLWPLARHKHLWSM</sequence>
<dbReference type="Proteomes" id="UP001165740">
    <property type="component" value="Chromosome 16"/>
</dbReference>
<dbReference type="KEGG" id="bgt:106078768"/>
<keyword evidence="1" id="KW-0812">Transmembrane</keyword>
<keyword evidence="2" id="KW-1185">Reference proteome</keyword>
<gene>
    <name evidence="3" type="primary">LOC106078768</name>
</gene>